<dbReference type="AlphaFoldDB" id="A0A2M7APB9"/>
<organism evidence="5 6">
    <name type="scientific">candidate division WWE3 bacterium CG06_land_8_20_14_3_00_42_16</name>
    <dbReference type="NCBI Taxonomy" id="1975083"/>
    <lineage>
        <taxon>Bacteria</taxon>
        <taxon>Katanobacteria</taxon>
    </lineage>
</organism>
<evidence type="ECO:0000256" key="2">
    <source>
        <dbReference type="ARBA" id="ARBA00022112"/>
    </source>
</evidence>
<evidence type="ECO:0000313" key="6">
    <source>
        <dbReference type="Proteomes" id="UP000229916"/>
    </source>
</evidence>
<sequence>MKVQDIVKVIQKIAPPELAYEGEEMGFIVGDENKEISVIGVTERPTVKVLREAVENKVDMLIIHEPLYQSKKSFLVDAALLKYPPNQKREKLVKQGGFCIYRLHSEWDEAKDGNNDTLAKLLEIEVTDKLPYGRIGKIKSTSLEQFAESVKKSLECKNVLVVGDKNKTIGVVAIVAGSGNSLTEIIELSKQKGADVLVSGDVQDSRARFASELDLAMIDAGDYFTENPGAKRLAEVLQNKLTDIKVLHLDPGAPWEVI</sequence>
<gene>
    <name evidence="5" type="ORF">COS81_00865</name>
</gene>
<dbReference type="Pfam" id="PF01784">
    <property type="entry name" value="DUF34_NIF3"/>
    <property type="match status" value="1"/>
</dbReference>
<dbReference type="PANTHER" id="PTHR13799:SF14">
    <property type="entry name" value="GTP CYCLOHYDROLASE 1 TYPE 2 HOMOLOG"/>
    <property type="match status" value="1"/>
</dbReference>
<evidence type="ECO:0000313" key="5">
    <source>
        <dbReference type="EMBL" id="PIU69238.1"/>
    </source>
</evidence>
<evidence type="ECO:0000256" key="1">
    <source>
        <dbReference type="ARBA" id="ARBA00006964"/>
    </source>
</evidence>
<protein>
    <recommendedName>
        <fullName evidence="2">GTP cyclohydrolase 1 type 2 homolog</fullName>
    </recommendedName>
</protein>
<dbReference type="GO" id="GO:0046872">
    <property type="term" value="F:metal ion binding"/>
    <property type="evidence" value="ECO:0007669"/>
    <property type="project" value="UniProtKB-KW"/>
</dbReference>
<reference evidence="6" key="1">
    <citation type="submission" date="2017-09" db="EMBL/GenBank/DDBJ databases">
        <title>Depth-based differentiation of microbial function through sediment-hosted aquifers and enrichment of novel symbionts in the deep terrestrial subsurface.</title>
        <authorList>
            <person name="Probst A.J."/>
            <person name="Ladd B."/>
            <person name="Jarett J.K."/>
            <person name="Geller-Mcgrath D.E."/>
            <person name="Sieber C.M.K."/>
            <person name="Emerson J.B."/>
            <person name="Anantharaman K."/>
            <person name="Thomas B.C."/>
            <person name="Malmstrom R."/>
            <person name="Stieglmeier M."/>
            <person name="Klingl A."/>
            <person name="Woyke T."/>
            <person name="Ryan C.M."/>
            <person name="Banfield J.F."/>
        </authorList>
    </citation>
    <scope>NUCLEOTIDE SEQUENCE [LARGE SCALE GENOMIC DNA]</scope>
</reference>
<dbReference type="InterPro" id="IPR002678">
    <property type="entry name" value="DUF34/NIF3"/>
</dbReference>
<dbReference type="Proteomes" id="UP000229916">
    <property type="component" value="Unassembled WGS sequence"/>
</dbReference>
<proteinExistence type="inferred from homology"/>
<comment type="similarity">
    <text evidence="1">Belongs to the GTP cyclohydrolase I type 2/NIF3 family.</text>
</comment>
<feature type="binding site" evidence="4">
    <location>
        <position position="108"/>
    </location>
    <ligand>
        <name>a divalent metal cation</name>
        <dbReference type="ChEBI" id="CHEBI:60240"/>
        <label>1</label>
    </ligand>
</feature>
<dbReference type="NCBIfam" id="TIGR00486">
    <property type="entry name" value="YbgI_SA1388"/>
    <property type="match status" value="1"/>
</dbReference>
<feature type="binding site" evidence="4">
    <location>
        <position position="64"/>
    </location>
    <ligand>
        <name>a divalent metal cation</name>
        <dbReference type="ChEBI" id="CHEBI:60240"/>
        <label>2</label>
    </ligand>
</feature>
<dbReference type="SUPFAM" id="SSF102705">
    <property type="entry name" value="NIF3 (NGG1p interacting factor 3)-like"/>
    <property type="match status" value="1"/>
</dbReference>
<dbReference type="Gene3D" id="3.40.1390.30">
    <property type="entry name" value="NIF3 (NGG1p interacting factor 3)-like"/>
    <property type="match status" value="2"/>
</dbReference>
<dbReference type="InterPro" id="IPR036069">
    <property type="entry name" value="DUF34/NIF3_sf"/>
</dbReference>
<evidence type="ECO:0000256" key="3">
    <source>
        <dbReference type="ARBA" id="ARBA00022723"/>
    </source>
</evidence>
<keyword evidence="3 4" id="KW-0479">Metal-binding</keyword>
<feature type="binding site" evidence="4">
    <location>
        <position position="226"/>
    </location>
    <ligand>
        <name>a divalent metal cation</name>
        <dbReference type="ChEBI" id="CHEBI:60240"/>
        <label>1</label>
    </ligand>
</feature>
<dbReference type="PANTHER" id="PTHR13799">
    <property type="entry name" value="NGG1 INTERACTING FACTOR 3"/>
    <property type="match status" value="1"/>
</dbReference>
<evidence type="ECO:0000256" key="4">
    <source>
        <dbReference type="PIRSR" id="PIRSR602678-1"/>
    </source>
</evidence>
<name>A0A2M7APB9_UNCKA</name>
<dbReference type="GO" id="GO:0005737">
    <property type="term" value="C:cytoplasm"/>
    <property type="evidence" value="ECO:0007669"/>
    <property type="project" value="TreeGrafter"/>
</dbReference>
<comment type="caution">
    <text evidence="5">The sequence shown here is derived from an EMBL/GenBank/DDBJ whole genome shotgun (WGS) entry which is preliminary data.</text>
</comment>
<dbReference type="EMBL" id="PEWD01000016">
    <property type="protein sequence ID" value="PIU69238.1"/>
    <property type="molecule type" value="Genomic_DNA"/>
</dbReference>
<dbReference type="FunFam" id="3.40.1390.30:FF:000001">
    <property type="entry name" value="GTP cyclohydrolase 1 type 2"/>
    <property type="match status" value="1"/>
</dbReference>
<accession>A0A2M7APB9</accession>